<feature type="region of interest" description="Disordered" evidence="1">
    <location>
        <begin position="195"/>
        <end position="240"/>
    </location>
</feature>
<protein>
    <submittedName>
        <fullName evidence="2">Uncharacterized protein</fullName>
    </submittedName>
</protein>
<proteinExistence type="predicted"/>
<gene>
    <name evidence="2" type="ORF">DSM107014_12365</name>
</gene>
<comment type="caution">
    <text evidence="2">The sequence shown here is derived from an EMBL/GenBank/DDBJ whole genome shotgun (WGS) entry which is preliminary data.</text>
</comment>
<evidence type="ECO:0000313" key="2">
    <source>
        <dbReference type="EMBL" id="MBR8828672.1"/>
    </source>
</evidence>
<dbReference type="Proteomes" id="UP000767446">
    <property type="component" value="Unassembled WGS sequence"/>
</dbReference>
<sequence length="240" mass="27111">MNSSIRKQPIPPPSHPKQYRAIGLIRGKYQVSQEQLTRGLLLGSNGTAIDAVLLGRTLGLFKKHLDLEQEHLWVVYPRTKEESDNLHVQIVGVWEPETLSATETPPTITVVEPEGKIQNGYFSIRGEVIFYSQELEKAIVKIKQSPRRESEKTKFFKLKLKGTLPDKPVGHFWDLDVQLQGETLVIQGGMDIGSLPKKKPFPKREWGKMPGNDSTPIPKLKKPPLRKPSLSRPIPKKTSE</sequence>
<dbReference type="EMBL" id="JADQBC010000081">
    <property type="protein sequence ID" value="MBR8828672.1"/>
    <property type="molecule type" value="Genomic_DNA"/>
</dbReference>
<accession>A0A941JTI0</accession>
<reference evidence="2" key="1">
    <citation type="submission" date="2021-02" db="EMBL/GenBank/DDBJ databases">
        <title>Metagenome analyses of Stigonema ocellatum DSM 106950, Chlorogloea purpurea SAG 13.99 and Gomphosphaeria aponina DSM 107014.</title>
        <authorList>
            <person name="Marter P."/>
            <person name="Huang S."/>
        </authorList>
    </citation>
    <scope>NUCLEOTIDE SEQUENCE</scope>
    <source>
        <strain evidence="2">JP213</strain>
    </source>
</reference>
<evidence type="ECO:0000256" key="1">
    <source>
        <dbReference type="SAM" id="MobiDB-lite"/>
    </source>
</evidence>
<dbReference type="AlphaFoldDB" id="A0A941JTI0"/>
<evidence type="ECO:0000313" key="3">
    <source>
        <dbReference type="Proteomes" id="UP000767446"/>
    </source>
</evidence>
<name>A0A941JTI0_9CHRO</name>
<organism evidence="2 3">
    <name type="scientific">Gomphosphaeria aponina SAG 52.96 = DSM 107014</name>
    <dbReference type="NCBI Taxonomy" id="1521640"/>
    <lineage>
        <taxon>Bacteria</taxon>
        <taxon>Bacillati</taxon>
        <taxon>Cyanobacteriota</taxon>
        <taxon>Cyanophyceae</taxon>
        <taxon>Oscillatoriophycideae</taxon>
        <taxon>Chroococcales</taxon>
        <taxon>Gomphosphaeriaceae</taxon>
        <taxon>Gomphosphaeria</taxon>
    </lineage>
</organism>